<name>A0A5C5WW48_9BACT</name>
<feature type="chain" id="PRO_5023132955" evidence="3">
    <location>
        <begin position="27"/>
        <end position="868"/>
    </location>
</feature>
<dbReference type="PANTHER" id="PTHR47199:SF2">
    <property type="entry name" value="PHOTOSYSTEM II STABILITY_ASSEMBLY FACTOR HCF136, CHLOROPLASTIC"/>
    <property type="match status" value="1"/>
</dbReference>
<evidence type="ECO:0000313" key="5">
    <source>
        <dbReference type="EMBL" id="TWT54361.1"/>
    </source>
</evidence>
<dbReference type="PANTHER" id="PTHR47199">
    <property type="entry name" value="PHOTOSYSTEM II STABILITY/ASSEMBLY FACTOR HCF136, CHLOROPLASTIC"/>
    <property type="match status" value="1"/>
</dbReference>
<dbReference type="Gene3D" id="2.130.10.10">
    <property type="entry name" value="YVTN repeat-like/Quinoprotein amine dehydrogenase"/>
    <property type="match status" value="1"/>
</dbReference>
<gene>
    <name evidence="5" type="primary">hcf136</name>
    <name evidence="5" type="ORF">Pla22_20080</name>
</gene>
<evidence type="ECO:0000256" key="1">
    <source>
        <dbReference type="ARBA" id="ARBA00022531"/>
    </source>
</evidence>
<dbReference type="Proteomes" id="UP000316598">
    <property type="component" value="Unassembled WGS sequence"/>
</dbReference>
<evidence type="ECO:0000313" key="6">
    <source>
        <dbReference type="Proteomes" id="UP000316598"/>
    </source>
</evidence>
<dbReference type="InterPro" id="IPR028203">
    <property type="entry name" value="PSII_CF48-like_dom"/>
</dbReference>
<evidence type="ECO:0000259" key="4">
    <source>
        <dbReference type="Pfam" id="PF14870"/>
    </source>
</evidence>
<keyword evidence="1" id="KW-0602">Photosynthesis</keyword>
<keyword evidence="6" id="KW-1185">Reference proteome</keyword>
<evidence type="ECO:0000256" key="2">
    <source>
        <dbReference type="ARBA" id="ARBA00023276"/>
    </source>
</evidence>
<dbReference type="RefSeq" id="WP_165440582.1">
    <property type="nucleotide sequence ID" value="NZ_SJPI01000001.1"/>
</dbReference>
<dbReference type="SUPFAM" id="SSF49344">
    <property type="entry name" value="CBD9-like"/>
    <property type="match status" value="1"/>
</dbReference>
<evidence type="ECO:0000256" key="3">
    <source>
        <dbReference type="SAM" id="SignalP"/>
    </source>
</evidence>
<organism evidence="5 6">
    <name type="scientific">Rubripirellula amarantea</name>
    <dbReference type="NCBI Taxonomy" id="2527999"/>
    <lineage>
        <taxon>Bacteria</taxon>
        <taxon>Pseudomonadati</taxon>
        <taxon>Planctomycetota</taxon>
        <taxon>Planctomycetia</taxon>
        <taxon>Pirellulales</taxon>
        <taxon>Pirellulaceae</taxon>
        <taxon>Rubripirellula</taxon>
    </lineage>
</organism>
<keyword evidence="3" id="KW-0732">Signal</keyword>
<protein>
    <submittedName>
        <fullName evidence="5">Ycf48-like protein</fullName>
    </submittedName>
</protein>
<dbReference type="InterPro" id="IPR015943">
    <property type="entry name" value="WD40/YVTN_repeat-like_dom_sf"/>
</dbReference>
<reference evidence="5 6" key="1">
    <citation type="submission" date="2019-02" db="EMBL/GenBank/DDBJ databases">
        <title>Deep-cultivation of Planctomycetes and their phenomic and genomic characterization uncovers novel biology.</title>
        <authorList>
            <person name="Wiegand S."/>
            <person name="Jogler M."/>
            <person name="Boedeker C."/>
            <person name="Pinto D."/>
            <person name="Vollmers J."/>
            <person name="Rivas-Marin E."/>
            <person name="Kohn T."/>
            <person name="Peeters S.H."/>
            <person name="Heuer A."/>
            <person name="Rast P."/>
            <person name="Oberbeckmann S."/>
            <person name="Bunk B."/>
            <person name="Jeske O."/>
            <person name="Meyerdierks A."/>
            <person name="Storesund J.E."/>
            <person name="Kallscheuer N."/>
            <person name="Luecker S."/>
            <person name="Lage O.M."/>
            <person name="Pohl T."/>
            <person name="Merkel B.J."/>
            <person name="Hornburger P."/>
            <person name="Mueller R.-W."/>
            <person name="Bruemmer F."/>
            <person name="Labrenz M."/>
            <person name="Spormann A.M."/>
            <person name="Op Den Camp H."/>
            <person name="Overmann J."/>
            <person name="Amann R."/>
            <person name="Jetten M.S.M."/>
            <person name="Mascher T."/>
            <person name="Medema M.H."/>
            <person name="Devos D.P."/>
            <person name="Kaster A.-K."/>
            <person name="Ovreas L."/>
            <person name="Rohde M."/>
            <person name="Galperin M.Y."/>
            <person name="Jogler C."/>
        </authorList>
    </citation>
    <scope>NUCLEOTIDE SEQUENCE [LARGE SCALE GENOMIC DNA]</scope>
    <source>
        <strain evidence="5 6">Pla22</strain>
    </source>
</reference>
<comment type="caution">
    <text evidence="5">The sequence shown here is derived from an EMBL/GenBank/DDBJ whole genome shotgun (WGS) entry which is preliminary data.</text>
</comment>
<dbReference type="PROSITE" id="PS51257">
    <property type="entry name" value="PROKAR_LIPOPROTEIN"/>
    <property type="match status" value="1"/>
</dbReference>
<accession>A0A5C5WW48</accession>
<sequence precursor="true">MDELKKTIVIIAVLACGCWVMGPASAVDPVSFPGYSACDAMREDSSLHAVDFVTPEQGLAVGDRGLILATGDAGQTWTLAPSPVECTLEDVVWLSTKQAIAVGGGYDPITRISRGTVLRTNNGGATWQSIPRLDLPKLRHIEKQDDGSLLAVGDWSHGSLSSKFQSHDRGLNWQDANRGSPRKVEMSLAKDTSDDLARWNALTRSSSPIRDACRVDATTLCAVGDHGTILLSRDNGQVWKPVRGEDRHAAILFISSTADQVPWSIVGSEALQWRNRVAVLLADEHWSAAPPDEEVSPRELAHQTAIMLGASGVDVMTPEGSSSIEIEASRWIAIHRPDVVVIDESLPQDVNDAFFTAATGAGVYRVLKTSWGQRGAAMLHRNAILTQVGATASDLTSDAFQWIDPMNRHGRFDEDRSVILSRVYESGSASIGGGGQTIAHGLPRSQGARLIAPARVASRHRLQTIQARLRQSNYLLGHIEKVRDENRFKEMLGMLLDQTAKEDQLRMAWSVFLHAEDSPAVESIALACLTERFGKLSVSRWAEKRLEITSRSAEMSKLASMSLIAKAIDTSDATSSNSVVVSPFQNLDAPSPAFQQASAVIPAQFNGSEVVQAQAFENKTNTSGVADVDLQFNFHPAILLSGTHRKRDDTAVPIRLGVAAAAREPASAERQRIMQNGTPRWAELLRGSINKQVIAAQTSIRPRLDGILDDDCWANEKVSVNGIGVFASYDRDYVYLALGCQSDSLGPDPQPQTAHARDQPLAAVDRIRVRLDTDRDLWTSHELEFTDAGRTRDTINGNSAWQPTWYVASHREGNVLVFEVAIKRQDLKSDPIRREESWYLSTDVLAAHQDSVSLMFPDPNEWLQVTFE</sequence>
<proteinExistence type="predicted"/>
<dbReference type="SUPFAM" id="SSF110296">
    <property type="entry name" value="Oligoxyloglucan reducing end-specific cellobiohydrolase"/>
    <property type="match status" value="1"/>
</dbReference>
<feature type="domain" description="Photosynthesis system II assembly factor Ycf48/Hcf136-like" evidence="4">
    <location>
        <begin position="44"/>
        <end position="185"/>
    </location>
</feature>
<dbReference type="Pfam" id="PF14870">
    <property type="entry name" value="PSII_BNR"/>
    <property type="match status" value="1"/>
</dbReference>
<feature type="signal peptide" evidence="3">
    <location>
        <begin position="1"/>
        <end position="26"/>
    </location>
</feature>
<keyword evidence="2" id="KW-0604">Photosystem II</keyword>
<dbReference type="Gene3D" id="2.60.40.1190">
    <property type="match status" value="1"/>
</dbReference>
<dbReference type="AlphaFoldDB" id="A0A5C5WW48"/>
<dbReference type="GO" id="GO:0009523">
    <property type="term" value="C:photosystem II"/>
    <property type="evidence" value="ECO:0007669"/>
    <property type="project" value="UniProtKB-KW"/>
</dbReference>
<dbReference type="GO" id="GO:0015979">
    <property type="term" value="P:photosynthesis"/>
    <property type="evidence" value="ECO:0007669"/>
    <property type="project" value="UniProtKB-KW"/>
</dbReference>
<dbReference type="EMBL" id="SJPI01000001">
    <property type="protein sequence ID" value="TWT54361.1"/>
    <property type="molecule type" value="Genomic_DNA"/>
</dbReference>